<sequence>MASLVLGAVGTAIGGSIGGTFLGMSAATIGGMIGSGLGSVVDSLIVAGMQPNQNIVGQRLETLRVTTSIEGAVLPRVFGRMRIGGQIIWATDFREETRTTSQGGGKGGGGGSVSVTEYIYYASFAVALCEGPIAGVGRIWADGKPFDVPGAVWRVYQGTEDQEPDSWIEAKQGAGTVPAYRGTAYVVFEELPLEKFGNRIPQLSFEVYRPDDETASSEQLITAVNLIPGAGEFVYETARQRDILTETSSRTLNNHAAPDRTDLEVALDQLADVCPNLESVALVVAWFGDDLRAGDCTLRPKVEVNHRISLPHAWSVAGIGRSSAAVVSSFDGRQAFGGTPSDGSVGRAIAAIKARGWRVAFYPFVMMDIPPDNELPDPWTGAAGQPAYPWRGRITCDPAPGQAGSPDKTSAAATQINSFFGSASPGAGEWSYRRMILHYANLCDSAGGVDAFLIGSELRGLTQVRSSASAYPAVTALAQLAADVRAILGAGTAISYAADWSEYFGHHPQDGSGDVYFHLDPLWASANIDFVGIDNYMPLSDWRDGNDHLDAEAGWKSIYDPDYLQSNIEGGEGFDWYYASGGDRETQTRTAITDGEGKPWAFRYKDLRSWWQNAHYNRPGGVESETPTAWAPESKPIWFTEAGCPAIDKGTNQPNVFVDPKSAESTAPYFSRGERDDFIQRRYIESLIGYWSDPDNNPASTEYSGRMIDAANIHIWTWDARPYPYFPGLPDVWSDAENWRLGHWIAGRLGAAGLGSIVRALCRRAGLADGLIDTSLLNATVAGYLIQGIESARASLGPLMRFYAFDAVESDGLIRFVPRGGQPVLEFDSDSLVAAPSRQSDDLMLTRGQETELPLALKWRLLRADEEYNGLTVEARRITVDTARISTESFSIAGMQGDADTRCRRALYEAWLERETAAFRLPPSRLALDPTDIVLLAHDGRFMEFRIASVADGEARGIEAARADAAIHGMRPGPDRVPSLPIPVGYGPPVAALMNLPRLSDDVPAHRPYAAVLAQPWYGRSAIYRSATQDNFELIETPGLPARMGELAGDFYSGPVARFDLANELWVSLYSGQLSSVSDIELFGGANALAVESESGFWEIVQFGEAELVAPGQYVLRRLLRGQLGTESAMRAPAPEGARVVVLDSAVVPLPISADTLGLSFNWRCGPAARTPDDSSYAEIVFAATGVGLRPYSVAHVSQPFRFPRVPGDLEISWVRRTRAASGDSWQVASVPLDEDAEAYEVDIIDGETVLRTLASNQPSVVYTGAQQTADWGAPLGPGDQLAVVVYQISATFGRGAPKAETLFF</sequence>
<dbReference type="RefSeq" id="WP_152214370.1">
    <property type="nucleotide sequence ID" value="NZ_WESC01000001.1"/>
</dbReference>
<evidence type="ECO:0000259" key="1">
    <source>
        <dbReference type="Pfam" id="PF13547"/>
    </source>
</evidence>
<keyword evidence="5" id="KW-1185">Reference proteome</keyword>
<feature type="domain" description="Tip attachment protein J" evidence="2">
    <location>
        <begin position="789"/>
        <end position="950"/>
    </location>
</feature>
<dbReference type="EMBL" id="WESC01000001">
    <property type="protein sequence ID" value="KAB7742818.1"/>
    <property type="molecule type" value="Genomic_DNA"/>
</dbReference>
<dbReference type="Proteomes" id="UP000468901">
    <property type="component" value="Unassembled WGS sequence"/>
</dbReference>
<dbReference type="Gene3D" id="3.20.20.80">
    <property type="entry name" value="Glycosidases"/>
    <property type="match status" value="1"/>
</dbReference>
<protein>
    <recommendedName>
        <fullName evidence="6">Host specificity protein</fullName>
    </recommendedName>
</protein>
<evidence type="ECO:0000313" key="5">
    <source>
        <dbReference type="Proteomes" id="UP000468901"/>
    </source>
</evidence>
<feature type="domain" description="GTA TIM-barrel-like" evidence="1">
    <location>
        <begin position="430"/>
        <end position="727"/>
    </location>
</feature>
<dbReference type="Pfam" id="PF13547">
    <property type="entry name" value="GTA_TIM"/>
    <property type="match status" value="1"/>
</dbReference>
<evidence type="ECO:0000259" key="2">
    <source>
        <dbReference type="Pfam" id="PF13550"/>
    </source>
</evidence>
<name>A0A6N6VM20_9HYPH</name>
<accession>A0A6N6VM20</accession>
<proteinExistence type="predicted"/>
<evidence type="ECO:0008006" key="6">
    <source>
        <dbReference type="Google" id="ProtNLM"/>
    </source>
</evidence>
<evidence type="ECO:0000259" key="3">
    <source>
        <dbReference type="Pfam" id="PF23666"/>
    </source>
</evidence>
<dbReference type="CDD" id="cd19607">
    <property type="entry name" value="GTA_TIM-barrel-like"/>
    <property type="match status" value="1"/>
</dbReference>
<dbReference type="InterPro" id="IPR025195">
    <property type="entry name" value="GTA_TIM_dom"/>
</dbReference>
<reference evidence="4 5" key="1">
    <citation type="submission" date="2019-09" db="EMBL/GenBank/DDBJ databases">
        <title>Parvibaculum sedimenti sp. nov., isolated from sediment.</title>
        <authorList>
            <person name="Wang Y."/>
        </authorList>
    </citation>
    <scope>NUCLEOTIDE SEQUENCE [LARGE SCALE GENOMIC DNA]</scope>
    <source>
        <strain evidence="4 5">HXT-9</strain>
    </source>
</reference>
<dbReference type="Pfam" id="PF13550">
    <property type="entry name" value="Phage-tail_3"/>
    <property type="match status" value="1"/>
</dbReference>
<dbReference type="Pfam" id="PF23666">
    <property type="entry name" value="Rcc01698_C"/>
    <property type="match status" value="1"/>
</dbReference>
<evidence type="ECO:0000313" key="4">
    <source>
        <dbReference type="EMBL" id="KAB7742818.1"/>
    </source>
</evidence>
<gene>
    <name evidence="4" type="ORF">F2P47_01430</name>
</gene>
<dbReference type="InterPro" id="IPR032876">
    <property type="entry name" value="J_dom"/>
</dbReference>
<feature type="domain" description="Rcc01698-like C-terminal" evidence="3">
    <location>
        <begin position="1042"/>
        <end position="1141"/>
    </location>
</feature>
<organism evidence="4 5">
    <name type="scientific">Parvibaculum sedimenti</name>
    <dbReference type="NCBI Taxonomy" id="2608632"/>
    <lineage>
        <taxon>Bacteria</taxon>
        <taxon>Pseudomonadati</taxon>
        <taxon>Pseudomonadota</taxon>
        <taxon>Alphaproteobacteria</taxon>
        <taxon>Hyphomicrobiales</taxon>
        <taxon>Parvibaculaceae</taxon>
        <taxon>Parvibaculum</taxon>
    </lineage>
</organism>
<comment type="caution">
    <text evidence="4">The sequence shown here is derived from an EMBL/GenBank/DDBJ whole genome shotgun (WGS) entry which is preliminary data.</text>
</comment>
<dbReference type="InterPro" id="IPR056490">
    <property type="entry name" value="Rcc01698_C"/>
</dbReference>